<evidence type="ECO:0000256" key="4">
    <source>
        <dbReference type="ARBA" id="ARBA00022741"/>
    </source>
</evidence>
<dbReference type="STRING" id="44251.PDUR_18350"/>
<evidence type="ECO:0000256" key="7">
    <source>
        <dbReference type="ARBA" id="ARBA00023204"/>
    </source>
</evidence>
<feature type="domain" description="RecF/RecN/SMC N-terminal" evidence="10">
    <location>
        <begin position="2"/>
        <end position="521"/>
    </location>
</feature>
<evidence type="ECO:0000259" key="10">
    <source>
        <dbReference type="Pfam" id="PF02463"/>
    </source>
</evidence>
<dbReference type="CDD" id="cd03241">
    <property type="entry name" value="ABC_RecN"/>
    <property type="match status" value="2"/>
</dbReference>
<evidence type="ECO:0000256" key="9">
    <source>
        <dbReference type="PIRNR" id="PIRNR003128"/>
    </source>
</evidence>
<dbReference type="InterPro" id="IPR004604">
    <property type="entry name" value="DNA_recomb/repair_RecN"/>
</dbReference>
<evidence type="ECO:0000256" key="6">
    <source>
        <dbReference type="ARBA" id="ARBA00022840"/>
    </source>
</evidence>
<keyword evidence="4" id="KW-0547">Nucleotide-binding</keyword>
<dbReference type="GO" id="GO:0005524">
    <property type="term" value="F:ATP binding"/>
    <property type="evidence" value="ECO:0007669"/>
    <property type="project" value="UniProtKB-KW"/>
</dbReference>
<evidence type="ECO:0000256" key="8">
    <source>
        <dbReference type="ARBA" id="ARBA00033408"/>
    </source>
</evidence>
<dbReference type="GO" id="GO:0006281">
    <property type="term" value="P:DNA repair"/>
    <property type="evidence" value="ECO:0007669"/>
    <property type="project" value="UniProtKB-KW"/>
</dbReference>
<dbReference type="PANTHER" id="PTHR11059:SF0">
    <property type="entry name" value="DNA REPAIR PROTEIN RECN"/>
    <property type="match status" value="1"/>
</dbReference>
<dbReference type="RefSeq" id="WP_042207461.1">
    <property type="nucleotide sequence ID" value="NZ_CP009288.1"/>
</dbReference>
<dbReference type="AlphaFoldDB" id="A0A089HNS8"/>
<keyword evidence="6" id="KW-0067">ATP-binding</keyword>
<dbReference type="EMBL" id="CP009288">
    <property type="protein sequence ID" value="AIQ13656.1"/>
    <property type="molecule type" value="Genomic_DNA"/>
</dbReference>
<proteinExistence type="inferred from homology"/>
<dbReference type="SUPFAM" id="SSF52540">
    <property type="entry name" value="P-loop containing nucleoside triphosphate hydrolases"/>
    <property type="match status" value="1"/>
</dbReference>
<dbReference type="InterPro" id="IPR003395">
    <property type="entry name" value="RecF/RecN/SMC_N"/>
</dbReference>
<dbReference type="NCBIfam" id="NF008121">
    <property type="entry name" value="PRK10869.1"/>
    <property type="match status" value="1"/>
</dbReference>
<comment type="similarity">
    <text evidence="2 9">Belongs to the RecN family.</text>
</comment>
<organism evidence="11 12">
    <name type="scientific">Paenibacillus durus</name>
    <name type="common">Paenibacillus azotofixans</name>
    <dbReference type="NCBI Taxonomy" id="44251"/>
    <lineage>
        <taxon>Bacteria</taxon>
        <taxon>Bacillati</taxon>
        <taxon>Bacillota</taxon>
        <taxon>Bacilli</taxon>
        <taxon>Bacillales</taxon>
        <taxon>Paenibacillaceae</taxon>
        <taxon>Paenibacillus</taxon>
    </lineage>
</organism>
<dbReference type="GO" id="GO:0043590">
    <property type="term" value="C:bacterial nucleoid"/>
    <property type="evidence" value="ECO:0007669"/>
    <property type="project" value="TreeGrafter"/>
</dbReference>
<evidence type="ECO:0000256" key="1">
    <source>
        <dbReference type="ARBA" id="ARBA00003618"/>
    </source>
</evidence>
<accession>A0A089HNS8</accession>
<dbReference type="InterPro" id="IPR027417">
    <property type="entry name" value="P-loop_NTPase"/>
</dbReference>
<dbReference type="eggNOG" id="COG0497">
    <property type="taxonomic scope" value="Bacteria"/>
</dbReference>
<evidence type="ECO:0000256" key="2">
    <source>
        <dbReference type="ARBA" id="ARBA00009441"/>
    </source>
</evidence>
<dbReference type="FunFam" id="3.40.50.300:FF:000356">
    <property type="entry name" value="DNA repair protein RecN"/>
    <property type="match status" value="1"/>
</dbReference>
<evidence type="ECO:0000256" key="5">
    <source>
        <dbReference type="ARBA" id="ARBA00022763"/>
    </source>
</evidence>
<protein>
    <recommendedName>
        <fullName evidence="3 9">DNA repair protein RecN</fullName>
    </recommendedName>
    <alternativeName>
        <fullName evidence="8 9">Recombination protein N</fullName>
    </alternativeName>
</protein>
<keyword evidence="12" id="KW-1185">Reference proteome</keyword>
<evidence type="ECO:0000313" key="11">
    <source>
        <dbReference type="EMBL" id="AIQ13656.1"/>
    </source>
</evidence>
<dbReference type="Gene3D" id="3.40.50.300">
    <property type="entry name" value="P-loop containing nucleotide triphosphate hydrolases"/>
    <property type="match status" value="2"/>
</dbReference>
<dbReference type="Pfam" id="PF02463">
    <property type="entry name" value="SMC_N"/>
    <property type="match status" value="1"/>
</dbReference>
<name>A0A089HNS8_PAEDU</name>
<dbReference type="OrthoDB" id="9806954at2"/>
<dbReference type="NCBIfam" id="TIGR00634">
    <property type="entry name" value="recN"/>
    <property type="match status" value="1"/>
</dbReference>
<dbReference type="KEGG" id="pdu:PDUR_18350"/>
<sequence>MLETLSIRNLAVVESVDVYFYPGFHVLTGETGAGKSIIIDALGLIAGARGSAESIRYGCEKAEMEALFSLPSGHSVWSTLEKLGIRAQKEEHLIIRRELNSQGKSTSRVNGQMVNLTMLREIGEQLVNIHGQHEHQNLLRPERHLGLLDTYGESVIGPLKAEYQEKYSKFAQVEKELRELQDSSQKSYQMLDLYRFQLEEISSAALKPGEDELLSEERVKLSYSEKMMDSISGAYELLNGRQGLEAISNVISSLEEVVRYDEKALKPVLEQLQSSFYQLEDASFQLRDYREDIEFNPARLEEVENRLDLISGLRRKYGDSVEQILEYYEQISRETDLLENKDEHLEKLTVKRDVLLSELMETAVQLSEARRQCAADLASQVEGELKDLQMERTSLEVKIDTLDDPRGVEYEGRRIRLTRQGIDSAEFMISPNPGEPLRPLSKIASGGELSRIMLAMKSIFARHEDIPVLIFDEVDTGVSGRAAQSIADKLYRLSSTCQVFSITHLPQVACMADHQYLIRKKVQEGRTMTEVEALSEDGRVKELARMLGGVEITEKTLHHAQEMLNLAEASKAGEAQAVKY</sequence>
<comment type="function">
    <text evidence="1 9">May be involved in recombinational repair of damaged DNA.</text>
</comment>
<dbReference type="GO" id="GO:0009432">
    <property type="term" value="P:SOS response"/>
    <property type="evidence" value="ECO:0007669"/>
    <property type="project" value="TreeGrafter"/>
</dbReference>
<dbReference type="PANTHER" id="PTHR11059">
    <property type="entry name" value="DNA REPAIR PROTEIN RECN"/>
    <property type="match status" value="1"/>
</dbReference>
<dbReference type="GO" id="GO:0006310">
    <property type="term" value="P:DNA recombination"/>
    <property type="evidence" value="ECO:0007669"/>
    <property type="project" value="InterPro"/>
</dbReference>
<dbReference type="FunFam" id="3.40.50.300:FF:000319">
    <property type="entry name" value="DNA repair protein RecN"/>
    <property type="match status" value="1"/>
</dbReference>
<keyword evidence="5 9" id="KW-0227">DNA damage</keyword>
<dbReference type="PIRSF" id="PIRSF003128">
    <property type="entry name" value="RecN"/>
    <property type="match status" value="1"/>
</dbReference>
<gene>
    <name evidence="11" type="ORF">PDUR_18350</name>
</gene>
<reference evidence="11 12" key="1">
    <citation type="submission" date="2014-08" db="EMBL/GenBank/DDBJ databases">
        <title>Comparative genomics of the Paenibacillus odorifer group.</title>
        <authorList>
            <person name="den Bakker H.C."/>
            <person name="Tsai Y.-C."/>
            <person name="Martin N."/>
            <person name="Korlach J."/>
            <person name="Wiedmann M."/>
        </authorList>
    </citation>
    <scope>NUCLEOTIDE SEQUENCE [LARGE SCALE GENOMIC DNA]</scope>
    <source>
        <strain evidence="11 12">DSM 1735</strain>
    </source>
</reference>
<keyword evidence="7 9" id="KW-0234">DNA repair</keyword>
<evidence type="ECO:0000256" key="3">
    <source>
        <dbReference type="ARBA" id="ARBA00021315"/>
    </source>
</evidence>
<evidence type="ECO:0000313" key="12">
    <source>
        <dbReference type="Proteomes" id="UP000029409"/>
    </source>
</evidence>
<dbReference type="Proteomes" id="UP000029409">
    <property type="component" value="Chromosome"/>
</dbReference>